<evidence type="ECO:0000259" key="2">
    <source>
        <dbReference type="Pfam" id="PF13592"/>
    </source>
</evidence>
<name>A0ABT2N093_9CYAN</name>
<reference evidence="3 4" key="1">
    <citation type="journal article" date="2022" name="Front. Microbiol.">
        <title>High genomic differentiation and limited gene flow indicate recent cryptic speciation within the genus Laspinema (cyanobacteria).</title>
        <authorList>
            <person name="Stanojkovic A."/>
            <person name="Skoupy S."/>
            <person name="Skaloud P."/>
            <person name="Dvorak P."/>
        </authorList>
    </citation>
    <scope>NUCLEOTIDE SEQUENCE [LARGE SCALE GENOMIC DNA]</scope>
    <source>
        <strain evidence="3 4">D2a</strain>
    </source>
</reference>
<feature type="domain" description="Tc1-like transposase DDE" evidence="1">
    <location>
        <begin position="169"/>
        <end position="307"/>
    </location>
</feature>
<dbReference type="InterPro" id="IPR009057">
    <property type="entry name" value="Homeodomain-like_sf"/>
</dbReference>
<protein>
    <submittedName>
        <fullName evidence="3">IS630 family transposase</fullName>
    </submittedName>
</protein>
<comment type="caution">
    <text evidence="3">The sequence shown here is derived from an EMBL/GenBank/DDBJ whole genome shotgun (WGS) entry which is preliminary data.</text>
</comment>
<keyword evidence="4" id="KW-1185">Reference proteome</keyword>
<evidence type="ECO:0000313" key="3">
    <source>
        <dbReference type="EMBL" id="MCT7970421.1"/>
    </source>
</evidence>
<dbReference type="InterPro" id="IPR047655">
    <property type="entry name" value="Transpos_IS630-like"/>
</dbReference>
<dbReference type="Pfam" id="PF13358">
    <property type="entry name" value="DDE_3"/>
    <property type="match status" value="1"/>
</dbReference>
<proteinExistence type="predicted"/>
<dbReference type="SUPFAM" id="SSF46689">
    <property type="entry name" value="Homeodomain-like"/>
    <property type="match status" value="1"/>
</dbReference>
<dbReference type="InterPro" id="IPR025959">
    <property type="entry name" value="Winged_HTH_dom"/>
</dbReference>
<dbReference type="Proteomes" id="UP001525890">
    <property type="component" value="Unassembled WGS sequence"/>
</dbReference>
<dbReference type="EMBL" id="JAMXFF010000106">
    <property type="protein sequence ID" value="MCT7970421.1"/>
    <property type="molecule type" value="Genomic_DNA"/>
</dbReference>
<dbReference type="Gene3D" id="3.30.420.10">
    <property type="entry name" value="Ribonuclease H-like superfamily/Ribonuclease H"/>
    <property type="match status" value="1"/>
</dbReference>
<dbReference type="InterPro" id="IPR036397">
    <property type="entry name" value="RNaseH_sf"/>
</dbReference>
<gene>
    <name evidence="3" type="ORF">NG799_29340</name>
</gene>
<dbReference type="NCBIfam" id="NF033545">
    <property type="entry name" value="transpos_IS630"/>
    <property type="match status" value="1"/>
</dbReference>
<dbReference type="InterPro" id="IPR038717">
    <property type="entry name" value="Tc1-like_DDE_dom"/>
</dbReference>
<organism evidence="3 4">
    <name type="scientific">Laspinema palackyanum D2a</name>
    <dbReference type="NCBI Taxonomy" id="2953684"/>
    <lineage>
        <taxon>Bacteria</taxon>
        <taxon>Bacillati</taxon>
        <taxon>Cyanobacteriota</taxon>
        <taxon>Cyanophyceae</taxon>
        <taxon>Oscillatoriophycideae</taxon>
        <taxon>Oscillatoriales</taxon>
        <taxon>Laspinemataceae</taxon>
        <taxon>Laspinema</taxon>
        <taxon>Laspinema palackyanum</taxon>
    </lineage>
</organism>
<evidence type="ECO:0000259" key="1">
    <source>
        <dbReference type="Pfam" id="PF13358"/>
    </source>
</evidence>
<accession>A0ABT2N093</accession>
<evidence type="ECO:0000313" key="4">
    <source>
        <dbReference type="Proteomes" id="UP001525890"/>
    </source>
</evidence>
<dbReference type="Pfam" id="PF13592">
    <property type="entry name" value="HTH_33"/>
    <property type="match status" value="1"/>
</dbReference>
<sequence length="346" mass="40733">MYFCTSVLDDFINTSTNTQEVERALAVKMILTGTSSQEIENLLKVSHSFVSKWKNRALFHGVDRLKLQYKGSKDYLNADSKAKVIEWLRQQPYLRTGDLKRHLDQEYGVVYASDESYYALFKTAQISWKKSQKKNPAKDEEQVKAKKKEIQNKLEEWEPEIKAGKLAVFMIDECHLLWRDLLGYVWGRTDRRVEIPIKNQKNRPTYYGALDYQNHEFIVKEYSSGNTENTVDFIKHLQKQRPGQRIAIFWDGASYHKSQKFKEYLTKVNGKLSEDEWLVHCTTFAPNAPEQNPVEDLWLQAKNFIRQFYHLCDSFKVVKGLFKFFADGQIFDFPKLFYYGILPQLI</sequence>
<feature type="domain" description="Winged helix-turn helix" evidence="2">
    <location>
        <begin position="91"/>
        <end position="149"/>
    </location>
</feature>